<evidence type="ECO:0000259" key="5">
    <source>
        <dbReference type="PROSITE" id="PS51144"/>
    </source>
</evidence>
<dbReference type="AlphaFoldDB" id="A0AAN5CJU9"/>
<comment type="caution">
    <text evidence="6">The sequence shown here is derived from an EMBL/GenBank/DDBJ whole genome shotgun (WGS) entry which is preliminary data.</text>
</comment>
<organism evidence="6 7">
    <name type="scientific">Pristionchus mayeri</name>
    <dbReference type="NCBI Taxonomy" id="1317129"/>
    <lineage>
        <taxon>Eukaryota</taxon>
        <taxon>Metazoa</taxon>
        <taxon>Ecdysozoa</taxon>
        <taxon>Nematoda</taxon>
        <taxon>Chromadorea</taxon>
        <taxon>Rhabditida</taxon>
        <taxon>Rhabditina</taxon>
        <taxon>Diplogasteromorpha</taxon>
        <taxon>Diplogasteroidea</taxon>
        <taxon>Neodiplogasteridae</taxon>
        <taxon>Pristionchus</taxon>
    </lineage>
</organism>
<dbReference type="Proteomes" id="UP001328107">
    <property type="component" value="Unassembled WGS sequence"/>
</dbReference>
<keyword evidence="3 4" id="KW-0862">Zinc</keyword>
<dbReference type="InterPro" id="IPR036398">
    <property type="entry name" value="CA_dom_sf"/>
</dbReference>
<feature type="signal peptide" evidence="4">
    <location>
        <begin position="1"/>
        <end position="20"/>
    </location>
</feature>
<comment type="function">
    <text evidence="4">Reversible hydration of carbon dioxide.</text>
</comment>
<reference evidence="7" key="1">
    <citation type="submission" date="2022-10" db="EMBL/GenBank/DDBJ databases">
        <title>Genome assembly of Pristionchus species.</title>
        <authorList>
            <person name="Yoshida K."/>
            <person name="Sommer R.J."/>
        </authorList>
    </citation>
    <scope>NUCLEOTIDE SEQUENCE [LARGE SCALE GENOMIC DNA]</scope>
    <source>
        <strain evidence="7">RS5460</strain>
    </source>
</reference>
<evidence type="ECO:0000256" key="2">
    <source>
        <dbReference type="ARBA" id="ARBA00022723"/>
    </source>
</evidence>
<evidence type="ECO:0000256" key="1">
    <source>
        <dbReference type="ARBA" id="ARBA00010718"/>
    </source>
</evidence>
<feature type="domain" description="Alpha-carbonic anhydrase" evidence="5">
    <location>
        <begin position="24"/>
        <end position="274"/>
    </location>
</feature>
<sequence length="282" mass="31825">MHSSAVSHTISLLLLVQSYGKNASAWGYGDKDGPQTWEGDCQTGIRQSPIDIHSMDTDYSLMDRVNFMGYDQVGEVALTNNGHTISTSGFTDWKHTPYITGGALEGKYFLQQFHLHWGQKDHEGSEHKIGGISYPAELHLVHLKERLTMTEANNQSDGLAVVGVFVNIGMSEEPLEAVAEKLDEAIYSGNETDMERFRPRSLLPSFPDAFYRYEGSLTTPGCNEAVQWIVLAEPITITREQLEQLRKIRNAEGEELANFRPTQPLNGRRIRFRPAQYDRSRF</sequence>
<dbReference type="InterPro" id="IPR001148">
    <property type="entry name" value="CA_dom"/>
</dbReference>
<dbReference type="PANTHER" id="PTHR18952">
    <property type="entry name" value="CARBONIC ANHYDRASE"/>
    <property type="match status" value="1"/>
</dbReference>
<dbReference type="Pfam" id="PF00194">
    <property type="entry name" value="Carb_anhydrase"/>
    <property type="match status" value="1"/>
</dbReference>
<keyword evidence="7" id="KW-1185">Reference proteome</keyword>
<accession>A0AAN5CJU9</accession>
<protein>
    <recommendedName>
        <fullName evidence="4">Carbonic anhydrase</fullName>
        <ecNumber evidence="4">4.2.1.1</ecNumber>
    </recommendedName>
</protein>
<dbReference type="Gene3D" id="3.10.200.10">
    <property type="entry name" value="Alpha carbonic anhydrase"/>
    <property type="match status" value="1"/>
</dbReference>
<dbReference type="CDD" id="cd00326">
    <property type="entry name" value="alpha_CA"/>
    <property type="match status" value="1"/>
</dbReference>
<gene>
    <name evidence="6" type="ORF">PMAYCL1PPCAC_15893</name>
</gene>
<proteinExistence type="inferred from homology"/>
<dbReference type="PANTHER" id="PTHR18952:SF250">
    <property type="entry name" value="CARBONIC ANHYDRASE 5-RELATED"/>
    <property type="match status" value="1"/>
</dbReference>
<dbReference type="InterPro" id="IPR023561">
    <property type="entry name" value="Carbonic_anhydrase_a-class"/>
</dbReference>
<evidence type="ECO:0000313" key="7">
    <source>
        <dbReference type="Proteomes" id="UP001328107"/>
    </source>
</evidence>
<evidence type="ECO:0000256" key="3">
    <source>
        <dbReference type="ARBA" id="ARBA00022833"/>
    </source>
</evidence>
<dbReference type="EC" id="4.2.1.1" evidence="4"/>
<feature type="non-terminal residue" evidence="6">
    <location>
        <position position="282"/>
    </location>
</feature>
<keyword evidence="4" id="KW-0732">Signal</keyword>
<dbReference type="GO" id="GO:0008270">
    <property type="term" value="F:zinc ion binding"/>
    <property type="evidence" value="ECO:0007669"/>
    <property type="project" value="UniProtKB-UniRule"/>
</dbReference>
<feature type="chain" id="PRO_5042661713" description="Carbonic anhydrase" evidence="4">
    <location>
        <begin position="21"/>
        <end position="282"/>
    </location>
</feature>
<comment type="cofactor">
    <cofactor evidence="4">
        <name>Zn(2+)</name>
        <dbReference type="ChEBI" id="CHEBI:29105"/>
    </cofactor>
</comment>
<dbReference type="PROSITE" id="PS00162">
    <property type="entry name" value="ALPHA_CA_1"/>
    <property type="match status" value="1"/>
</dbReference>
<dbReference type="GO" id="GO:0004089">
    <property type="term" value="F:carbonate dehydratase activity"/>
    <property type="evidence" value="ECO:0007669"/>
    <property type="project" value="UniProtKB-UniRule"/>
</dbReference>
<comment type="similarity">
    <text evidence="1 4">Belongs to the alpha-carbonic anhydrase family.</text>
</comment>
<dbReference type="PROSITE" id="PS51144">
    <property type="entry name" value="ALPHA_CA_2"/>
    <property type="match status" value="1"/>
</dbReference>
<evidence type="ECO:0000313" key="6">
    <source>
        <dbReference type="EMBL" id="GMR45698.1"/>
    </source>
</evidence>
<dbReference type="SMART" id="SM01057">
    <property type="entry name" value="Carb_anhydrase"/>
    <property type="match status" value="1"/>
</dbReference>
<dbReference type="SUPFAM" id="SSF51069">
    <property type="entry name" value="Carbonic anhydrase"/>
    <property type="match status" value="1"/>
</dbReference>
<dbReference type="GO" id="GO:0005737">
    <property type="term" value="C:cytoplasm"/>
    <property type="evidence" value="ECO:0007669"/>
    <property type="project" value="TreeGrafter"/>
</dbReference>
<comment type="catalytic activity">
    <reaction evidence="4">
        <text>hydrogencarbonate + H(+) = CO2 + H2O</text>
        <dbReference type="Rhea" id="RHEA:10748"/>
        <dbReference type="ChEBI" id="CHEBI:15377"/>
        <dbReference type="ChEBI" id="CHEBI:15378"/>
        <dbReference type="ChEBI" id="CHEBI:16526"/>
        <dbReference type="ChEBI" id="CHEBI:17544"/>
        <dbReference type="EC" id="4.2.1.1"/>
    </reaction>
</comment>
<dbReference type="InterPro" id="IPR018338">
    <property type="entry name" value="Carbonic_anhydrase_a-class_CS"/>
</dbReference>
<name>A0AAN5CJU9_9BILA</name>
<evidence type="ECO:0000256" key="4">
    <source>
        <dbReference type="RuleBase" id="RU367011"/>
    </source>
</evidence>
<keyword evidence="4" id="KW-0456">Lyase</keyword>
<keyword evidence="2 4" id="KW-0479">Metal-binding</keyword>
<dbReference type="EMBL" id="BTRK01000004">
    <property type="protein sequence ID" value="GMR45698.1"/>
    <property type="molecule type" value="Genomic_DNA"/>
</dbReference>